<reference evidence="1 2" key="1">
    <citation type="submission" date="2015-05" db="EMBL/GenBank/DDBJ databases">
        <authorList>
            <person name="Goodhead I."/>
        </authorList>
    </citation>
    <scope>NUCLEOTIDE SEQUENCE [LARGE SCALE GENOMIC DNA]</scope>
    <source>
        <strain evidence="2">morsitans</strain>
    </source>
</reference>
<gene>
    <name evidence="1" type="ORF">SGGMMB4_04030</name>
</gene>
<protein>
    <submittedName>
        <fullName evidence="1">Uncharacterized protein</fullName>
    </submittedName>
</protein>
<dbReference type="AlphaFoldDB" id="A0A193QL60"/>
<dbReference type="Proteomes" id="UP000245838">
    <property type="component" value="Chromosome sggmmb4_Chromosome"/>
</dbReference>
<evidence type="ECO:0000313" key="2">
    <source>
        <dbReference type="Proteomes" id="UP000245838"/>
    </source>
</evidence>
<proteinExistence type="predicted"/>
<dbReference type="SUPFAM" id="SSF50969">
    <property type="entry name" value="YVTN repeat-like/Quinoprotein amine dehydrogenase"/>
    <property type="match status" value="1"/>
</dbReference>
<organism evidence="1 2">
    <name type="scientific">Sodalis glossinidius (strain morsitans)</name>
    <dbReference type="NCBI Taxonomy" id="343509"/>
    <lineage>
        <taxon>Bacteria</taxon>
        <taxon>Pseudomonadati</taxon>
        <taxon>Pseudomonadota</taxon>
        <taxon>Gammaproteobacteria</taxon>
        <taxon>Enterobacterales</taxon>
        <taxon>Bruguierivoracaceae</taxon>
        <taxon>Sodalis</taxon>
    </lineage>
</organism>
<dbReference type="RefSeq" id="WP_166506746.1">
    <property type="nucleotide sequence ID" value="NZ_LN854557.1"/>
</dbReference>
<dbReference type="InterPro" id="IPR011044">
    <property type="entry name" value="Quino_amine_DH_bsu"/>
</dbReference>
<sequence>MLWGRGILACFDSAAAGTVAVQRQPLTQAGQEVDCLLLSPDGRLLYLLSGSQLSLWQLAAAGPLSLFMLPVEGALLVRDGDGHLSLWFDAARDDGPQLTPILTYAVTLDDGAGAPGWFRRTRRRGTVNLV</sequence>
<name>A0A193QL60_SODGM</name>
<evidence type="ECO:0000313" key="1">
    <source>
        <dbReference type="EMBL" id="CRL45902.1"/>
    </source>
</evidence>
<dbReference type="EMBL" id="LN854557">
    <property type="protein sequence ID" value="CRL45902.1"/>
    <property type="molecule type" value="Genomic_DNA"/>
</dbReference>
<accession>A0A193QL60</accession>